<reference evidence="1" key="1">
    <citation type="submission" date="2023-03" db="EMBL/GenBank/DDBJ databases">
        <title>Massive genome expansion in bonnet fungi (Mycena s.s.) driven by repeated elements and novel gene families across ecological guilds.</title>
        <authorList>
            <consortium name="Lawrence Berkeley National Laboratory"/>
            <person name="Harder C.B."/>
            <person name="Miyauchi S."/>
            <person name="Viragh M."/>
            <person name="Kuo A."/>
            <person name="Thoen E."/>
            <person name="Andreopoulos B."/>
            <person name="Lu D."/>
            <person name="Skrede I."/>
            <person name="Drula E."/>
            <person name="Henrissat B."/>
            <person name="Morin E."/>
            <person name="Kohler A."/>
            <person name="Barry K."/>
            <person name="LaButti K."/>
            <person name="Morin E."/>
            <person name="Salamov A."/>
            <person name="Lipzen A."/>
            <person name="Mereny Z."/>
            <person name="Hegedus B."/>
            <person name="Baldrian P."/>
            <person name="Stursova M."/>
            <person name="Weitz H."/>
            <person name="Taylor A."/>
            <person name="Grigoriev I.V."/>
            <person name="Nagy L.G."/>
            <person name="Martin F."/>
            <person name="Kauserud H."/>
        </authorList>
    </citation>
    <scope>NUCLEOTIDE SEQUENCE</scope>
    <source>
        <strain evidence="1">CBHHK067</strain>
    </source>
</reference>
<sequence length="120" mass="14057">MYRCNDTQDFMDAVLTNEDHAYIMHEARKIDSSGLEALWWQEIIDFRIRTAEMHKEKALAAARKAIVICRELRRLKIVSRTQTLDDLTIARIHLQLNELRLRGVPDILPNSRYPRKAGKV</sequence>
<organism evidence="1 2">
    <name type="scientific">Mycena rosella</name>
    <name type="common">Pink bonnet</name>
    <name type="synonym">Agaricus rosellus</name>
    <dbReference type="NCBI Taxonomy" id="1033263"/>
    <lineage>
        <taxon>Eukaryota</taxon>
        <taxon>Fungi</taxon>
        <taxon>Dikarya</taxon>
        <taxon>Basidiomycota</taxon>
        <taxon>Agaricomycotina</taxon>
        <taxon>Agaricomycetes</taxon>
        <taxon>Agaricomycetidae</taxon>
        <taxon>Agaricales</taxon>
        <taxon>Marasmiineae</taxon>
        <taxon>Mycenaceae</taxon>
        <taxon>Mycena</taxon>
    </lineage>
</organism>
<evidence type="ECO:0000313" key="1">
    <source>
        <dbReference type="EMBL" id="KAJ7701496.1"/>
    </source>
</evidence>
<comment type="caution">
    <text evidence="1">The sequence shown here is derived from an EMBL/GenBank/DDBJ whole genome shotgun (WGS) entry which is preliminary data.</text>
</comment>
<evidence type="ECO:0000313" key="2">
    <source>
        <dbReference type="Proteomes" id="UP001221757"/>
    </source>
</evidence>
<gene>
    <name evidence="1" type="ORF">B0H17DRAFT_1244250</name>
</gene>
<accession>A0AAD7GR03</accession>
<dbReference type="Proteomes" id="UP001221757">
    <property type="component" value="Unassembled WGS sequence"/>
</dbReference>
<dbReference type="AlphaFoldDB" id="A0AAD7GR03"/>
<protein>
    <submittedName>
        <fullName evidence="1">Uncharacterized protein</fullName>
    </submittedName>
</protein>
<proteinExistence type="predicted"/>
<dbReference type="EMBL" id="JARKIE010000017">
    <property type="protein sequence ID" value="KAJ7701496.1"/>
    <property type="molecule type" value="Genomic_DNA"/>
</dbReference>
<name>A0AAD7GR03_MYCRO</name>
<feature type="non-terminal residue" evidence="1">
    <location>
        <position position="120"/>
    </location>
</feature>
<keyword evidence="2" id="KW-1185">Reference proteome</keyword>